<gene>
    <name evidence="2" type="ORF">A7U60_g2403</name>
</gene>
<organism evidence="2 3">
    <name type="scientific">Sanghuangporus baumii</name>
    <name type="common">Phellinus baumii</name>
    <dbReference type="NCBI Taxonomy" id="108892"/>
    <lineage>
        <taxon>Eukaryota</taxon>
        <taxon>Fungi</taxon>
        <taxon>Dikarya</taxon>
        <taxon>Basidiomycota</taxon>
        <taxon>Agaricomycotina</taxon>
        <taxon>Agaricomycetes</taxon>
        <taxon>Hymenochaetales</taxon>
        <taxon>Hymenochaetaceae</taxon>
        <taxon>Sanghuangporus</taxon>
    </lineage>
</organism>
<evidence type="ECO:0000313" key="3">
    <source>
        <dbReference type="Proteomes" id="UP000757232"/>
    </source>
</evidence>
<evidence type="ECO:0000313" key="2">
    <source>
        <dbReference type="EMBL" id="OCB90392.1"/>
    </source>
</evidence>
<keyword evidence="1" id="KW-0812">Transmembrane</keyword>
<dbReference type="EMBL" id="LNZH02000134">
    <property type="protein sequence ID" value="OCB90392.1"/>
    <property type="molecule type" value="Genomic_DNA"/>
</dbReference>
<dbReference type="PANTHER" id="PTHR34618:SF1">
    <property type="entry name" value="SECRETED PROTEIN"/>
    <property type="match status" value="1"/>
</dbReference>
<protein>
    <submittedName>
        <fullName evidence="2">Uncharacterized protein</fullName>
    </submittedName>
</protein>
<proteinExistence type="predicted"/>
<sequence>MQPCAERNRRVQSLFFFRICSRAWLQDSDLNAYKRGSSELGFLSLSTSSWSFSAFQSQVLILLFLSCEFLLCSSAAAPIFAMFFKLQLASFALCALFFSQVNAHGTITAVQGANGVNGQGFGIIASTPRNGGLPVPFEQDTSIIRNNEISSGQTGVCGRTKAGGNNDVAQQLAAASSAGLPSAGSDGSVTMTLHQVNQDGAGPYSCDVSGDGGNTFTDAQVTQNVPGVASLSLAVAKDFPLVAQMPTGMQCTGGPNGDACIVRCRNKAIAGPFGSCVAVTNSNAGNSTTSVAATGVASEAAATPAAADVSTAGGSKGNGGGFLGRLAKGFGARSDPESKKRYIASRVAGKRAGLWLDA</sequence>
<feature type="transmembrane region" description="Helical" evidence="1">
    <location>
        <begin position="59"/>
        <end position="84"/>
    </location>
</feature>
<keyword evidence="1" id="KW-1133">Transmembrane helix</keyword>
<reference evidence="2" key="1">
    <citation type="submission" date="2016-06" db="EMBL/GenBank/DDBJ databases">
        <title>Draft Genome sequence of the fungus Inonotus baumii.</title>
        <authorList>
            <person name="Zhu H."/>
            <person name="Lin W."/>
        </authorList>
    </citation>
    <scope>NUCLEOTIDE SEQUENCE</scope>
    <source>
        <strain evidence="2">821</strain>
    </source>
</reference>
<keyword evidence="3" id="KW-1185">Reference proteome</keyword>
<dbReference type="OrthoDB" id="3241054at2759"/>
<dbReference type="AlphaFoldDB" id="A0A9Q5N876"/>
<dbReference type="Proteomes" id="UP000757232">
    <property type="component" value="Unassembled WGS sequence"/>
</dbReference>
<comment type="caution">
    <text evidence="2">The sequence shown here is derived from an EMBL/GenBank/DDBJ whole genome shotgun (WGS) entry which is preliminary data.</text>
</comment>
<dbReference type="InterPro" id="IPR021476">
    <property type="entry name" value="Egh16-like"/>
</dbReference>
<keyword evidence="1" id="KW-0472">Membrane</keyword>
<dbReference type="Pfam" id="PF11327">
    <property type="entry name" value="Egh16-like"/>
    <property type="match status" value="1"/>
</dbReference>
<dbReference type="PANTHER" id="PTHR34618">
    <property type="entry name" value="SURFACE PROTEIN MAS1, PUTATIVE-RELATED"/>
    <property type="match status" value="1"/>
</dbReference>
<accession>A0A9Q5N876</accession>
<evidence type="ECO:0000256" key="1">
    <source>
        <dbReference type="SAM" id="Phobius"/>
    </source>
</evidence>
<name>A0A9Q5N876_SANBA</name>